<name>A0ABU8GJN2_9ACTN</name>
<keyword evidence="3" id="KW-1185">Reference proteome</keyword>
<feature type="region of interest" description="Disordered" evidence="1">
    <location>
        <begin position="279"/>
        <end position="315"/>
    </location>
</feature>
<dbReference type="Gene3D" id="3.30.559.10">
    <property type="entry name" value="Chloramphenicol acetyltransferase-like domain"/>
    <property type="match status" value="1"/>
</dbReference>
<organism evidence="2 3">
    <name type="scientific">Streptomyces brasiliscabiei</name>
    <dbReference type="NCBI Taxonomy" id="2736302"/>
    <lineage>
        <taxon>Bacteria</taxon>
        <taxon>Bacillati</taxon>
        <taxon>Actinomycetota</taxon>
        <taxon>Actinomycetes</taxon>
        <taxon>Kitasatosporales</taxon>
        <taxon>Streptomycetaceae</taxon>
        <taxon>Streptomyces</taxon>
    </lineage>
</organism>
<reference evidence="2 3" key="1">
    <citation type="submission" date="2024-03" db="EMBL/GenBank/DDBJ databases">
        <title>First Report of Pectobacterium brasiliscabiei causing potato scab in china.</title>
        <authorList>
            <person name="Handique U."/>
        </authorList>
    </citation>
    <scope>NUCLEOTIDE SEQUENCE [LARGE SCALE GENOMIC DNA]</scope>
    <source>
        <strain evidence="2 3">ZRIMU1503</strain>
    </source>
</reference>
<dbReference type="EMBL" id="JBBAYM010000022">
    <property type="protein sequence ID" value="MEI5613410.1"/>
    <property type="molecule type" value="Genomic_DNA"/>
</dbReference>
<dbReference type="RefSeq" id="WP_336542295.1">
    <property type="nucleotide sequence ID" value="NZ_JBBAYL010000011.1"/>
</dbReference>
<proteinExistence type="predicted"/>
<sequence length="315" mass="32633">MIRPGTAPAPVFPPRLAPPVPARPPTLLTAPGTGPLQLVVHLTGWVDPVRMRTAVKALLDRGGHKPLWRELDLGVLNVGERTEALDTLQEADRRSCGAPGPAVRATLVRLAWERHLLVFTARHPHLDEDTLRSLLRDLLRSYAGAGTVRARGGGPPVEEAPVPLTTADAGRLTLRALGLGVDLETVVRGAWTVVLAGAAGRREVVLGMPGLGTPGPGPAGRVTVTGVRAVQHGQPPLTLVLRADPGPLELRVRGRRGLFGPEAARDTAERLAGVLRRVARDSGANSGTGSGASSGSSSGANSGADSGATVVGKSR</sequence>
<evidence type="ECO:0000313" key="3">
    <source>
        <dbReference type="Proteomes" id="UP001365781"/>
    </source>
</evidence>
<gene>
    <name evidence="2" type="ORF">WB403_30110</name>
</gene>
<feature type="compositionally biased region" description="Low complexity" evidence="1">
    <location>
        <begin position="293"/>
        <end position="309"/>
    </location>
</feature>
<comment type="caution">
    <text evidence="2">The sequence shown here is derived from an EMBL/GenBank/DDBJ whole genome shotgun (WGS) entry which is preliminary data.</text>
</comment>
<evidence type="ECO:0000256" key="1">
    <source>
        <dbReference type="SAM" id="MobiDB-lite"/>
    </source>
</evidence>
<dbReference type="InterPro" id="IPR023213">
    <property type="entry name" value="CAT-like_dom_sf"/>
</dbReference>
<protein>
    <submittedName>
        <fullName evidence="2">Uncharacterized protein</fullName>
    </submittedName>
</protein>
<dbReference type="Proteomes" id="UP001365781">
    <property type="component" value="Unassembled WGS sequence"/>
</dbReference>
<evidence type="ECO:0000313" key="2">
    <source>
        <dbReference type="EMBL" id="MEI5613410.1"/>
    </source>
</evidence>
<accession>A0ABU8GJN2</accession>
<dbReference type="SUPFAM" id="SSF52777">
    <property type="entry name" value="CoA-dependent acyltransferases"/>
    <property type="match status" value="1"/>
</dbReference>